<name>A0A1F6GQ93_9PROT</name>
<keyword evidence="6 12" id="KW-0406">Ion transport</keyword>
<evidence type="ECO:0000256" key="1">
    <source>
        <dbReference type="ARBA" id="ARBA00022448"/>
    </source>
</evidence>
<comment type="function">
    <text evidence="9">F(1)F(0) ATP synthase produces ATP from ADP in the presence of a proton or sodium gradient. F-type ATPases consist of two structural domains, F(1) containing the extramembraneous catalytic core and F(0) containing the membrane proton channel, linked together by a central stalk and a peripheral stalk. During catalysis, ATP synthesis in the catalytic domain of F(1) is coupled via a rotary mechanism of the central stalk subunits to proton translocation.</text>
</comment>
<evidence type="ECO:0000256" key="11">
    <source>
        <dbReference type="ARBA" id="ARBA00037847"/>
    </source>
</evidence>
<accession>A0A1F6GQ93</accession>
<evidence type="ECO:0000256" key="10">
    <source>
        <dbReference type="ARBA" id="ARBA00025614"/>
    </source>
</evidence>
<proteinExistence type="inferred from homology"/>
<evidence type="ECO:0000256" key="5">
    <source>
        <dbReference type="ARBA" id="ARBA00022989"/>
    </source>
</evidence>
<organism evidence="15 16">
    <name type="scientific">Candidatus Lambdaproteobacteria bacterium RIFOXYD2_FULL_56_26</name>
    <dbReference type="NCBI Taxonomy" id="1817773"/>
    <lineage>
        <taxon>Bacteria</taxon>
        <taxon>Pseudomonadati</taxon>
        <taxon>Pseudomonadota</taxon>
        <taxon>Candidatus Lambdaproteobacteria</taxon>
    </lineage>
</organism>
<keyword evidence="2 12" id="KW-0138">CF(0)</keyword>
<feature type="transmembrane region" description="Helical" evidence="14">
    <location>
        <begin position="20"/>
        <end position="41"/>
    </location>
</feature>
<dbReference type="InterPro" id="IPR002146">
    <property type="entry name" value="ATP_synth_b/b'su_bac/chlpt"/>
</dbReference>
<keyword evidence="4 12" id="KW-0375">Hydrogen ion transport</keyword>
<evidence type="ECO:0000256" key="3">
    <source>
        <dbReference type="ARBA" id="ARBA00022692"/>
    </source>
</evidence>
<comment type="similarity">
    <text evidence="12">Belongs to the ATPase B chain family.</text>
</comment>
<evidence type="ECO:0000256" key="4">
    <source>
        <dbReference type="ARBA" id="ARBA00022781"/>
    </source>
</evidence>
<comment type="caution">
    <text evidence="15">The sequence shown here is derived from an EMBL/GenBank/DDBJ whole genome shotgun (WGS) entry which is preliminary data.</text>
</comment>
<reference evidence="15 16" key="1">
    <citation type="journal article" date="2016" name="Nat. Commun.">
        <title>Thousands of microbial genomes shed light on interconnected biogeochemical processes in an aquifer system.</title>
        <authorList>
            <person name="Anantharaman K."/>
            <person name="Brown C.T."/>
            <person name="Hug L.A."/>
            <person name="Sharon I."/>
            <person name="Castelle C.J."/>
            <person name="Probst A.J."/>
            <person name="Thomas B.C."/>
            <person name="Singh A."/>
            <person name="Wilkins M.J."/>
            <person name="Karaoz U."/>
            <person name="Brodie E.L."/>
            <person name="Williams K.H."/>
            <person name="Hubbard S.S."/>
            <person name="Banfield J.F."/>
        </authorList>
    </citation>
    <scope>NUCLEOTIDE SEQUENCE [LARGE SCALE GENOMIC DNA]</scope>
</reference>
<protein>
    <recommendedName>
        <fullName evidence="17">ATP synthase subunit b</fullName>
    </recommendedName>
</protein>
<evidence type="ECO:0000256" key="13">
    <source>
        <dbReference type="SAM" id="Coils"/>
    </source>
</evidence>
<evidence type="ECO:0000256" key="6">
    <source>
        <dbReference type="ARBA" id="ARBA00023065"/>
    </source>
</evidence>
<comment type="function">
    <text evidence="10">Component of the F(0) channel, it forms part of the peripheral stalk, linking F(1) to F(0). The b'-subunit is a diverged and duplicated form of b found in plants and photosynthetic bacteria.</text>
</comment>
<evidence type="ECO:0000256" key="9">
    <source>
        <dbReference type="ARBA" id="ARBA00025198"/>
    </source>
</evidence>
<evidence type="ECO:0008006" key="17">
    <source>
        <dbReference type="Google" id="ProtNLM"/>
    </source>
</evidence>
<keyword evidence="8" id="KW-0066">ATP synthesis</keyword>
<keyword evidence="13" id="KW-0175">Coiled coil</keyword>
<keyword evidence="5 14" id="KW-1133">Transmembrane helix</keyword>
<evidence type="ECO:0000313" key="15">
    <source>
        <dbReference type="EMBL" id="OGH00188.1"/>
    </source>
</evidence>
<dbReference type="GO" id="GO:0045259">
    <property type="term" value="C:proton-transporting ATP synthase complex"/>
    <property type="evidence" value="ECO:0007669"/>
    <property type="project" value="UniProtKB-KW"/>
</dbReference>
<comment type="subcellular location">
    <subcellularLocation>
        <location evidence="11">Endomembrane system</location>
        <topology evidence="11">Single-pass membrane protein</topology>
    </subcellularLocation>
</comment>
<evidence type="ECO:0000256" key="7">
    <source>
        <dbReference type="ARBA" id="ARBA00023136"/>
    </source>
</evidence>
<gene>
    <name evidence="15" type="ORF">A2557_05505</name>
</gene>
<evidence type="ECO:0000256" key="8">
    <source>
        <dbReference type="ARBA" id="ARBA00023310"/>
    </source>
</evidence>
<evidence type="ECO:0000256" key="12">
    <source>
        <dbReference type="RuleBase" id="RU003848"/>
    </source>
</evidence>
<dbReference type="GO" id="GO:0012505">
    <property type="term" value="C:endomembrane system"/>
    <property type="evidence" value="ECO:0007669"/>
    <property type="project" value="UniProtKB-SubCell"/>
</dbReference>
<dbReference type="GO" id="GO:0015986">
    <property type="term" value="P:proton motive force-driven ATP synthesis"/>
    <property type="evidence" value="ECO:0007669"/>
    <property type="project" value="InterPro"/>
</dbReference>
<keyword evidence="1 12" id="KW-0813">Transport</keyword>
<dbReference type="Proteomes" id="UP000177583">
    <property type="component" value="Unassembled WGS sequence"/>
</dbReference>
<dbReference type="AlphaFoldDB" id="A0A1F6GQ93"/>
<evidence type="ECO:0000313" key="16">
    <source>
        <dbReference type="Proteomes" id="UP000177583"/>
    </source>
</evidence>
<dbReference type="Pfam" id="PF00430">
    <property type="entry name" value="ATP-synt_B"/>
    <property type="match status" value="1"/>
</dbReference>
<evidence type="ECO:0000256" key="2">
    <source>
        <dbReference type="ARBA" id="ARBA00022547"/>
    </source>
</evidence>
<sequence length="153" mass="16766">MEIPRTGEVFNFGVLHLEWPTALFVFVVFVVTLFLLNLLLFRPLLSTLKAREGALTGSSSRLSEIAKAMAALEEHYKAMLHQSQTANEAAHKEAQATATATAHQISTKAHEDAERRWSEASNALDIEIKAAQQEAKGLAKDLALLIKTKVLAS</sequence>
<dbReference type="GO" id="GO:0015078">
    <property type="term" value="F:proton transmembrane transporter activity"/>
    <property type="evidence" value="ECO:0007669"/>
    <property type="project" value="InterPro"/>
</dbReference>
<keyword evidence="7 14" id="KW-0472">Membrane</keyword>
<keyword evidence="3 12" id="KW-0812">Transmembrane</keyword>
<dbReference type="EMBL" id="MFNF01000048">
    <property type="protein sequence ID" value="OGH00188.1"/>
    <property type="molecule type" value="Genomic_DNA"/>
</dbReference>
<evidence type="ECO:0000256" key="14">
    <source>
        <dbReference type="SAM" id="Phobius"/>
    </source>
</evidence>
<feature type="coiled-coil region" evidence="13">
    <location>
        <begin position="121"/>
        <end position="148"/>
    </location>
</feature>